<evidence type="ECO:0000256" key="1">
    <source>
        <dbReference type="ARBA" id="ARBA00004429"/>
    </source>
</evidence>
<dbReference type="Proteomes" id="UP000236721">
    <property type="component" value="Unassembled WGS sequence"/>
</dbReference>
<dbReference type="OrthoDB" id="958025at2"/>
<evidence type="ECO:0000256" key="6">
    <source>
        <dbReference type="ARBA" id="ARBA00022989"/>
    </source>
</evidence>
<feature type="transmembrane region" description="Helical" evidence="8">
    <location>
        <begin position="208"/>
        <end position="227"/>
    </location>
</feature>
<evidence type="ECO:0000256" key="3">
    <source>
        <dbReference type="ARBA" id="ARBA00022475"/>
    </source>
</evidence>
<feature type="transmembrane region" description="Helical" evidence="8">
    <location>
        <begin position="62"/>
        <end position="81"/>
    </location>
</feature>
<keyword evidence="4" id="KW-0997">Cell inner membrane</keyword>
<evidence type="ECO:0000256" key="5">
    <source>
        <dbReference type="ARBA" id="ARBA00022692"/>
    </source>
</evidence>
<protein>
    <submittedName>
        <fullName evidence="9">Putative membrane protein</fullName>
    </submittedName>
</protein>
<comment type="similarity">
    <text evidence="2">Belongs to the UPF0283 family.</text>
</comment>
<dbReference type="InterPro" id="IPR006507">
    <property type="entry name" value="UPF0283"/>
</dbReference>
<sequence>MSDFKGRKVFTDEASIKEDATDVNTQKLFEAEETFVPVEQIATEHKNEVELEQVVKGSGKKGWIATSLLTTFTGLVGWQAIDNVITAANTGDYLSLGWSALVTVIATLGIGALGKELYKLRKLKDHFSVQEQAEALIENDGVGQGERFCQKLAQQAGVQPENPAFDRWKNSIHSAHSDAEVLNMYQSMVIKEQDKQALAAVSRLSGEAALLVALSPLAIADMLLIAWRNFRMIDRLSEIYGVELGYWSRLKLFKLVLMNIALAGASELAIESSADILSMNLAEKLSARAGQGLGVGLLTARLGLKTISLMRPIPFPSEERPKLGSIRKSVLESLKSKLS</sequence>
<keyword evidence="6 8" id="KW-1133">Transmembrane helix</keyword>
<name>A0A1H6C4S6_9VIBR</name>
<dbReference type="RefSeq" id="WP_103882187.1">
    <property type="nucleotide sequence ID" value="NZ_FNVG01000031.1"/>
</dbReference>
<dbReference type="PANTHER" id="PTHR39342">
    <property type="entry name" value="UPF0283 MEMBRANE PROTEIN YCJF"/>
    <property type="match status" value="1"/>
</dbReference>
<keyword evidence="7 8" id="KW-0472">Membrane</keyword>
<keyword evidence="3" id="KW-1003">Cell membrane</keyword>
<evidence type="ECO:0000313" key="10">
    <source>
        <dbReference type="Proteomes" id="UP000236721"/>
    </source>
</evidence>
<accession>A0A1H6C4S6</accession>
<keyword evidence="10" id="KW-1185">Reference proteome</keyword>
<dbReference type="NCBIfam" id="TIGR01620">
    <property type="entry name" value="hyp_HI0043"/>
    <property type="match status" value="1"/>
</dbReference>
<dbReference type="InterPro" id="IPR021147">
    <property type="entry name" value="DUF697"/>
</dbReference>
<gene>
    <name evidence="9" type="ORF">SAMN04488244_1318</name>
</gene>
<evidence type="ECO:0000313" key="9">
    <source>
        <dbReference type="EMBL" id="SEG67903.1"/>
    </source>
</evidence>
<dbReference type="PANTHER" id="PTHR39342:SF1">
    <property type="entry name" value="UPF0283 MEMBRANE PROTEIN YCJF"/>
    <property type="match status" value="1"/>
</dbReference>
<dbReference type="Pfam" id="PF05128">
    <property type="entry name" value="DUF697"/>
    <property type="match status" value="1"/>
</dbReference>
<dbReference type="GO" id="GO:0005886">
    <property type="term" value="C:plasma membrane"/>
    <property type="evidence" value="ECO:0007669"/>
    <property type="project" value="UniProtKB-SubCell"/>
</dbReference>
<feature type="transmembrane region" description="Helical" evidence="8">
    <location>
        <begin position="93"/>
        <end position="114"/>
    </location>
</feature>
<keyword evidence="5 8" id="KW-0812">Transmembrane</keyword>
<evidence type="ECO:0000256" key="4">
    <source>
        <dbReference type="ARBA" id="ARBA00022519"/>
    </source>
</evidence>
<reference evidence="10" key="1">
    <citation type="submission" date="2016-10" db="EMBL/GenBank/DDBJ databases">
        <authorList>
            <person name="Varghese N."/>
            <person name="Submissions S."/>
        </authorList>
    </citation>
    <scope>NUCLEOTIDE SEQUENCE [LARGE SCALE GENOMIC DNA]</scope>
    <source>
        <strain evidence="10">CGMCC 1.7062</strain>
    </source>
</reference>
<evidence type="ECO:0000256" key="2">
    <source>
        <dbReference type="ARBA" id="ARBA00008255"/>
    </source>
</evidence>
<evidence type="ECO:0000256" key="8">
    <source>
        <dbReference type="SAM" id="Phobius"/>
    </source>
</evidence>
<dbReference type="AlphaFoldDB" id="A0A1H6C4S6"/>
<organism evidence="9 10">
    <name type="scientific">Vibrio hangzhouensis</name>
    <dbReference type="NCBI Taxonomy" id="462991"/>
    <lineage>
        <taxon>Bacteria</taxon>
        <taxon>Pseudomonadati</taxon>
        <taxon>Pseudomonadota</taxon>
        <taxon>Gammaproteobacteria</taxon>
        <taxon>Vibrionales</taxon>
        <taxon>Vibrionaceae</taxon>
        <taxon>Vibrio</taxon>
    </lineage>
</organism>
<dbReference type="EMBL" id="FNVG01000031">
    <property type="protein sequence ID" value="SEG67903.1"/>
    <property type="molecule type" value="Genomic_DNA"/>
</dbReference>
<evidence type="ECO:0000256" key="7">
    <source>
        <dbReference type="ARBA" id="ARBA00023136"/>
    </source>
</evidence>
<proteinExistence type="inferred from homology"/>
<comment type="subcellular location">
    <subcellularLocation>
        <location evidence="1">Cell inner membrane</location>
        <topology evidence="1">Multi-pass membrane protein</topology>
    </subcellularLocation>
</comment>